<dbReference type="Proteomes" id="UP001314205">
    <property type="component" value="Unassembled WGS sequence"/>
</dbReference>
<proteinExistence type="predicted"/>
<dbReference type="EMBL" id="CAVLGL010000086">
    <property type="protein sequence ID" value="CAK1591228.1"/>
    <property type="molecule type" value="Genomic_DNA"/>
</dbReference>
<reference evidence="1 2" key="1">
    <citation type="submission" date="2023-11" db="EMBL/GenBank/DDBJ databases">
        <authorList>
            <person name="Hedman E."/>
            <person name="Englund M."/>
            <person name="Stromberg M."/>
            <person name="Nyberg Akerstrom W."/>
            <person name="Nylinder S."/>
            <person name="Jareborg N."/>
            <person name="Kallberg Y."/>
            <person name="Kronander E."/>
        </authorList>
    </citation>
    <scope>NUCLEOTIDE SEQUENCE [LARGE SCALE GENOMIC DNA]</scope>
</reference>
<gene>
    <name evidence="1" type="ORF">PARMNEM_LOCUS11493</name>
</gene>
<protein>
    <submittedName>
        <fullName evidence="1">Uncharacterized protein</fullName>
    </submittedName>
</protein>
<comment type="caution">
    <text evidence="1">The sequence shown here is derived from an EMBL/GenBank/DDBJ whole genome shotgun (WGS) entry which is preliminary data.</text>
</comment>
<organism evidence="1 2">
    <name type="scientific">Parnassius mnemosyne</name>
    <name type="common">clouded apollo</name>
    <dbReference type="NCBI Taxonomy" id="213953"/>
    <lineage>
        <taxon>Eukaryota</taxon>
        <taxon>Metazoa</taxon>
        <taxon>Ecdysozoa</taxon>
        <taxon>Arthropoda</taxon>
        <taxon>Hexapoda</taxon>
        <taxon>Insecta</taxon>
        <taxon>Pterygota</taxon>
        <taxon>Neoptera</taxon>
        <taxon>Endopterygota</taxon>
        <taxon>Lepidoptera</taxon>
        <taxon>Glossata</taxon>
        <taxon>Ditrysia</taxon>
        <taxon>Papilionoidea</taxon>
        <taxon>Papilionidae</taxon>
        <taxon>Parnassiinae</taxon>
        <taxon>Parnassini</taxon>
        <taxon>Parnassius</taxon>
        <taxon>Driopa</taxon>
    </lineage>
</organism>
<name>A0AAV1L8C6_9NEOP</name>
<evidence type="ECO:0000313" key="1">
    <source>
        <dbReference type="EMBL" id="CAK1591228.1"/>
    </source>
</evidence>
<dbReference type="AlphaFoldDB" id="A0AAV1L8C6"/>
<keyword evidence="2" id="KW-1185">Reference proteome</keyword>
<dbReference type="PANTHER" id="PTHR45913">
    <property type="entry name" value="EPM2A-INTERACTING PROTEIN 1"/>
    <property type="match status" value="1"/>
</dbReference>
<sequence length="234" mass="26598">MSSAKKRKYNDDYTKYGFVVIKKGDIDHPQCVICYKVLSNDAMRPSRLERHLSTKHSSLKDKPKEFFASKSASLKRMKLDSTGSFAKSSEKVLQASYELSLIIAKAKKSHTIGESLIKPCLLKAADIILEPEIKQKFSQTPFSDNTVKRRIDDMAEDIKKQVVEAVKESTFYAIQLDESTNIAQCCQLLVFVQYMQNETVKDELLFSTELTTTTKAIDIMTAVSDFFAKHELSW</sequence>
<dbReference type="PANTHER" id="PTHR45913:SF22">
    <property type="entry name" value="SCAN BOX DOMAIN-CONTAINING PROTEIN"/>
    <property type="match status" value="1"/>
</dbReference>
<accession>A0AAV1L8C6</accession>
<evidence type="ECO:0000313" key="2">
    <source>
        <dbReference type="Proteomes" id="UP001314205"/>
    </source>
</evidence>